<sequence length="63" mass="7390">MTMLQRPLRSTRKRAHIIQQIEEVCKELSMPILVDLNCYTYAELVFTNVRLQLGKKARRKASV</sequence>
<organism evidence="1">
    <name type="scientific">marine sediment metagenome</name>
    <dbReference type="NCBI Taxonomy" id="412755"/>
    <lineage>
        <taxon>unclassified sequences</taxon>
        <taxon>metagenomes</taxon>
        <taxon>ecological metagenomes</taxon>
    </lineage>
</organism>
<evidence type="ECO:0000313" key="1">
    <source>
        <dbReference type="EMBL" id="KKM82707.1"/>
    </source>
</evidence>
<proteinExistence type="predicted"/>
<dbReference type="AlphaFoldDB" id="A0A0F9NMY7"/>
<accession>A0A0F9NMY7</accession>
<gene>
    <name evidence="1" type="ORF">LCGC14_1316840</name>
</gene>
<name>A0A0F9NMY7_9ZZZZ</name>
<protein>
    <submittedName>
        <fullName evidence="1">Uncharacterized protein</fullName>
    </submittedName>
</protein>
<comment type="caution">
    <text evidence="1">The sequence shown here is derived from an EMBL/GenBank/DDBJ whole genome shotgun (WGS) entry which is preliminary data.</text>
</comment>
<reference evidence="1" key="1">
    <citation type="journal article" date="2015" name="Nature">
        <title>Complex archaea that bridge the gap between prokaryotes and eukaryotes.</title>
        <authorList>
            <person name="Spang A."/>
            <person name="Saw J.H."/>
            <person name="Jorgensen S.L."/>
            <person name="Zaremba-Niedzwiedzka K."/>
            <person name="Martijn J."/>
            <person name="Lind A.E."/>
            <person name="van Eijk R."/>
            <person name="Schleper C."/>
            <person name="Guy L."/>
            <person name="Ettema T.J."/>
        </authorList>
    </citation>
    <scope>NUCLEOTIDE SEQUENCE</scope>
</reference>
<dbReference type="EMBL" id="LAZR01007821">
    <property type="protein sequence ID" value="KKM82707.1"/>
    <property type="molecule type" value="Genomic_DNA"/>
</dbReference>